<evidence type="ECO:0000256" key="2">
    <source>
        <dbReference type="ARBA" id="ARBA00022741"/>
    </source>
</evidence>
<dbReference type="PANTHER" id="PTHR44329">
    <property type="entry name" value="SERINE/THREONINE-PROTEIN KINASE TNNI3K-RELATED"/>
    <property type="match status" value="1"/>
</dbReference>
<dbReference type="Proteomes" id="UP001189429">
    <property type="component" value="Unassembled WGS sequence"/>
</dbReference>
<comment type="caution">
    <text evidence="7">The sequence shown here is derived from an EMBL/GenBank/DDBJ whole genome shotgun (WGS) entry which is preliminary data.</text>
</comment>
<evidence type="ECO:0000256" key="3">
    <source>
        <dbReference type="ARBA" id="ARBA00022777"/>
    </source>
</evidence>
<organism evidence="7 8">
    <name type="scientific">Prorocentrum cordatum</name>
    <dbReference type="NCBI Taxonomy" id="2364126"/>
    <lineage>
        <taxon>Eukaryota</taxon>
        <taxon>Sar</taxon>
        <taxon>Alveolata</taxon>
        <taxon>Dinophyceae</taxon>
        <taxon>Prorocentrales</taxon>
        <taxon>Prorocentraceae</taxon>
        <taxon>Prorocentrum</taxon>
    </lineage>
</organism>
<keyword evidence="8" id="KW-1185">Reference proteome</keyword>
<dbReference type="EMBL" id="CAUYUJ010015726">
    <property type="protein sequence ID" value="CAK0857393.1"/>
    <property type="molecule type" value="Genomic_DNA"/>
</dbReference>
<dbReference type="InterPro" id="IPR000719">
    <property type="entry name" value="Prot_kinase_dom"/>
</dbReference>
<feature type="region of interest" description="Disordered" evidence="5">
    <location>
        <begin position="174"/>
        <end position="234"/>
    </location>
</feature>
<evidence type="ECO:0000256" key="4">
    <source>
        <dbReference type="ARBA" id="ARBA00022840"/>
    </source>
</evidence>
<evidence type="ECO:0000313" key="8">
    <source>
        <dbReference type="Proteomes" id="UP001189429"/>
    </source>
</evidence>
<feature type="domain" description="Protein kinase" evidence="6">
    <location>
        <begin position="1"/>
        <end position="234"/>
    </location>
</feature>
<dbReference type="SMART" id="SM00220">
    <property type="entry name" value="S_TKc"/>
    <property type="match status" value="1"/>
</dbReference>
<protein>
    <recommendedName>
        <fullName evidence="6">Protein kinase domain-containing protein</fullName>
    </recommendedName>
</protein>
<dbReference type="SUPFAM" id="SSF56112">
    <property type="entry name" value="Protein kinase-like (PK-like)"/>
    <property type="match status" value="1"/>
</dbReference>
<dbReference type="Gene3D" id="1.10.510.10">
    <property type="entry name" value="Transferase(Phosphotransferase) domain 1"/>
    <property type="match status" value="1"/>
</dbReference>
<evidence type="ECO:0000256" key="5">
    <source>
        <dbReference type="SAM" id="MobiDB-lite"/>
    </source>
</evidence>
<dbReference type="PROSITE" id="PS50011">
    <property type="entry name" value="PROTEIN_KINASE_DOM"/>
    <property type="match status" value="1"/>
</dbReference>
<dbReference type="Pfam" id="PF07714">
    <property type="entry name" value="PK_Tyr_Ser-Thr"/>
    <property type="match status" value="1"/>
</dbReference>
<keyword evidence="3" id="KW-0418">Kinase</keyword>
<accession>A0ABN9UDS6</accession>
<evidence type="ECO:0000256" key="1">
    <source>
        <dbReference type="ARBA" id="ARBA00022679"/>
    </source>
</evidence>
<gene>
    <name evidence="7" type="ORF">PCOR1329_LOCUS47525</name>
</gene>
<proteinExistence type="predicted"/>
<keyword evidence="4" id="KW-0067">ATP-binding</keyword>
<dbReference type="InterPro" id="IPR011009">
    <property type="entry name" value="Kinase-like_dom_sf"/>
</dbReference>
<sequence>MAAKIVMLIAQGEEKDDLHLLATARRPDLVMLLGAISSEPQLMLITGFMDGGCLELHYTAMRKDYQRPNWHAAFGQQVDWCSAVARGLCLLHSCWTPVIHRDLKPPNLLRTKRLDVRITDVGISKMMAPMGCKLQKIHMMGVVSLQRMAPDVVRNGRYDTKADMWLFAFTPCSSSSRRGHFWERTSRPTSIPEEQGKQQAAETTAGRHARISPRHHEGCPGRGAQRSPRRWGAQ</sequence>
<evidence type="ECO:0000259" key="6">
    <source>
        <dbReference type="PROSITE" id="PS50011"/>
    </source>
</evidence>
<name>A0ABN9UDS6_9DINO</name>
<keyword evidence="1" id="KW-0808">Transferase</keyword>
<dbReference type="InterPro" id="IPR001245">
    <property type="entry name" value="Ser-Thr/Tyr_kinase_cat_dom"/>
</dbReference>
<evidence type="ECO:0000313" key="7">
    <source>
        <dbReference type="EMBL" id="CAK0857393.1"/>
    </source>
</evidence>
<dbReference type="InterPro" id="IPR051681">
    <property type="entry name" value="Ser/Thr_Kinases-Pseudokinases"/>
</dbReference>
<dbReference type="PANTHER" id="PTHR44329:SF288">
    <property type="entry name" value="MITOGEN-ACTIVATED PROTEIN KINASE KINASE KINASE 20"/>
    <property type="match status" value="1"/>
</dbReference>
<keyword evidence="2" id="KW-0547">Nucleotide-binding</keyword>
<reference evidence="7" key="1">
    <citation type="submission" date="2023-10" db="EMBL/GenBank/DDBJ databases">
        <authorList>
            <person name="Chen Y."/>
            <person name="Shah S."/>
            <person name="Dougan E. K."/>
            <person name="Thang M."/>
            <person name="Chan C."/>
        </authorList>
    </citation>
    <scope>NUCLEOTIDE SEQUENCE [LARGE SCALE GENOMIC DNA]</scope>
</reference>